<sequence>MTPTPENVRVPQHLNEEELRLALDELNGKIKTLQNRAHATTATSQNTYHEHIAALEAKRTKLATLLGPRTAPGTTSPERPTTAWDEIRRGIDNLRDDLRNIL</sequence>
<dbReference type="RefSeq" id="WP_345117608.1">
    <property type="nucleotide sequence ID" value="NZ_BAABDH010000112.1"/>
</dbReference>
<keyword evidence="1" id="KW-0175">Coiled coil</keyword>
<organism evidence="2 3">
    <name type="scientific">Hymenobacter algoricola</name>
    <dbReference type="NCBI Taxonomy" id="486267"/>
    <lineage>
        <taxon>Bacteria</taxon>
        <taxon>Pseudomonadati</taxon>
        <taxon>Bacteroidota</taxon>
        <taxon>Cytophagia</taxon>
        <taxon>Cytophagales</taxon>
        <taxon>Hymenobacteraceae</taxon>
        <taxon>Hymenobacter</taxon>
    </lineage>
</organism>
<gene>
    <name evidence="2" type="ORF">GCM10022406_39020</name>
</gene>
<reference evidence="3" key="1">
    <citation type="journal article" date="2019" name="Int. J. Syst. Evol. Microbiol.">
        <title>The Global Catalogue of Microorganisms (GCM) 10K type strain sequencing project: providing services to taxonomists for standard genome sequencing and annotation.</title>
        <authorList>
            <consortium name="The Broad Institute Genomics Platform"/>
            <consortium name="The Broad Institute Genome Sequencing Center for Infectious Disease"/>
            <person name="Wu L."/>
            <person name="Ma J."/>
        </authorList>
    </citation>
    <scope>NUCLEOTIDE SEQUENCE [LARGE SCALE GENOMIC DNA]</scope>
    <source>
        <strain evidence="3">JCM 17214</strain>
    </source>
</reference>
<proteinExistence type="predicted"/>
<evidence type="ECO:0000313" key="2">
    <source>
        <dbReference type="EMBL" id="GAA3953507.1"/>
    </source>
</evidence>
<feature type="coiled-coil region" evidence="1">
    <location>
        <begin position="16"/>
        <end position="43"/>
    </location>
</feature>
<evidence type="ECO:0000256" key="1">
    <source>
        <dbReference type="SAM" id="Coils"/>
    </source>
</evidence>
<keyword evidence="3" id="KW-1185">Reference proteome</keyword>
<accession>A0ABP7NUP8</accession>
<protein>
    <submittedName>
        <fullName evidence="2">Uncharacterized protein</fullName>
    </submittedName>
</protein>
<comment type="caution">
    <text evidence="2">The sequence shown here is derived from an EMBL/GenBank/DDBJ whole genome shotgun (WGS) entry which is preliminary data.</text>
</comment>
<name>A0ABP7NUP8_9BACT</name>
<evidence type="ECO:0000313" key="3">
    <source>
        <dbReference type="Proteomes" id="UP001499909"/>
    </source>
</evidence>
<dbReference type="EMBL" id="BAABDH010000112">
    <property type="protein sequence ID" value="GAA3953507.1"/>
    <property type="molecule type" value="Genomic_DNA"/>
</dbReference>
<dbReference type="Proteomes" id="UP001499909">
    <property type="component" value="Unassembled WGS sequence"/>
</dbReference>